<dbReference type="HOGENOM" id="CLU_000445_44_8_1"/>
<accession>K2RG97</accession>
<dbReference type="eggNOG" id="ENOG502SNXF">
    <property type="taxonomic scope" value="Eukaryota"/>
</dbReference>
<protein>
    <recommendedName>
        <fullName evidence="3">ThiJ/PfpI</fullName>
    </recommendedName>
</protein>
<evidence type="ECO:0000313" key="2">
    <source>
        <dbReference type="Proteomes" id="UP000007129"/>
    </source>
</evidence>
<dbReference type="EMBL" id="AHHD01000775">
    <property type="protein sequence ID" value="EKG09114.1"/>
    <property type="molecule type" value="Genomic_DNA"/>
</dbReference>
<dbReference type="SUPFAM" id="SSF52317">
    <property type="entry name" value="Class I glutamine amidotransferase-like"/>
    <property type="match status" value="1"/>
</dbReference>
<dbReference type="InParanoid" id="K2RG97"/>
<sequence length="249" mass="27495">MMIYSDNIRIGVLVLPGAQLLDTASIDIFGTASRQYFESIAAVPRPIVQKAPNVSIIYISNVTAGDSIPVTSAMKLHCDHHFSEPSVKPGELDILLVPGNDPDRQADDNLSAWLAAHGKDQTTDILSVCTGLYLCGWARLLKGRKVCGPRPQQLDLKQKFADQNATFLGHELRWVQDGNFWSSGSYCAFSYNRSKANYLNNFFFKGSISNGIDLVAAYLRSSGKWPKEVAEFAIQFAEVGDRPQSYGRD</sequence>
<dbReference type="InterPro" id="IPR052158">
    <property type="entry name" value="INH-QAR"/>
</dbReference>
<dbReference type="AlphaFoldDB" id="K2RG97"/>
<dbReference type="PANTHER" id="PTHR43130">
    <property type="entry name" value="ARAC-FAMILY TRANSCRIPTIONAL REGULATOR"/>
    <property type="match status" value="1"/>
</dbReference>
<dbReference type="Gene3D" id="3.40.50.880">
    <property type="match status" value="1"/>
</dbReference>
<proteinExistence type="predicted"/>
<reference evidence="1 2" key="1">
    <citation type="journal article" date="2012" name="BMC Genomics">
        <title>Tools to kill: Genome of one of the most destructive plant pathogenic fungi Macrophomina phaseolina.</title>
        <authorList>
            <person name="Islam M.S."/>
            <person name="Haque M.S."/>
            <person name="Islam M.M."/>
            <person name="Emdad E.M."/>
            <person name="Halim A."/>
            <person name="Hossen Q.M.M."/>
            <person name="Hossain M.Z."/>
            <person name="Ahmed B."/>
            <person name="Rahim S."/>
            <person name="Rahman M.S."/>
            <person name="Alam M.M."/>
            <person name="Hou S."/>
            <person name="Wan X."/>
            <person name="Saito J.A."/>
            <person name="Alam M."/>
        </authorList>
    </citation>
    <scope>NUCLEOTIDE SEQUENCE [LARGE SCALE GENOMIC DNA]</scope>
    <source>
        <strain evidence="1 2">MS6</strain>
    </source>
</reference>
<organism evidence="1 2">
    <name type="scientific">Macrophomina phaseolina (strain MS6)</name>
    <name type="common">Charcoal rot fungus</name>
    <dbReference type="NCBI Taxonomy" id="1126212"/>
    <lineage>
        <taxon>Eukaryota</taxon>
        <taxon>Fungi</taxon>
        <taxon>Dikarya</taxon>
        <taxon>Ascomycota</taxon>
        <taxon>Pezizomycotina</taxon>
        <taxon>Dothideomycetes</taxon>
        <taxon>Dothideomycetes incertae sedis</taxon>
        <taxon>Botryosphaeriales</taxon>
        <taxon>Botryosphaeriaceae</taxon>
        <taxon>Macrophomina</taxon>
    </lineage>
</organism>
<comment type="caution">
    <text evidence="1">The sequence shown here is derived from an EMBL/GenBank/DDBJ whole genome shotgun (WGS) entry which is preliminary data.</text>
</comment>
<evidence type="ECO:0008006" key="3">
    <source>
        <dbReference type="Google" id="ProtNLM"/>
    </source>
</evidence>
<gene>
    <name evidence="1" type="ORF">MPH_13897</name>
</gene>
<dbReference type="VEuPathDB" id="FungiDB:MPH_13897"/>
<dbReference type="InterPro" id="IPR029062">
    <property type="entry name" value="Class_I_gatase-like"/>
</dbReference>
<dbReference type="OrthoDB" id="543156at2759"/>
<dbReference type="PANTHER" id="PTHR43130:SF7">
    <property type="entry name" value="DJ-1_PFPI DOMAIN-CONTAINING PROTEIN"/>
    <property type="match status" value="1"/>
</dbReference>
<name>K2RG97_MACPH</name>
<dbReference type="Proteomes" id="UP000007129">
    <property type="component" value="Unassembled WGS sequence"/>
</dbReference>
<evidence type="ECO:0000313" key="1">
    <source>
        <dbReference type="EMBL" id="EKG09114.1"/>
    </source>
</evidence>